<dbReference type="InterPro" id="IPR001356">
    <property type="entry name" value="HD"/>
</dbReference>
<reference evidence="9" key="1">
    <citation type="submission" date="2021-12" db="EMBL/GenBank/DDBJ databases">
        <authorList>
            <person name="King R."/>
        </authorList>
    </citation>
    <scope>NUCLEOTIDE SEQUENCE</scope>
</reference>
<evidence type="ECO:0000256" key="3">
    <source>
        <dbReference type="ARBA" id="ARBA00023155"/>
    </source>
</evidence>
<evidence type="ECO:0000256" key="6">
    <source>
        <dbReference type="RuleBase" id="RU000682"/>
    </source>
</evidence>
<dbReference type="SMART" id="SM00389">
    <property type="entry name" value="HOX"/>
    <property type="match status" value="1"/>
</dbReference>
<proteinExistence type="predicted"/>
<feature type="compositionally biased region" description="Low complexity" evidence="7">
    <location>
        <begin position="237"/>
        <end position="251"/>
    </location>
</feature>
<sequence>MTMLAMARGSEERREKAEDEVEAETEANGEVDVVGVEEAAPVDLTRRLGLTRADRPAIAFSVENILDPTKFTGRSEVPLRYDEQYWRPHYDRDDSDSGLAMTMLAMARGSEERREKAEDEVEAETEANGEVDVVGVEEAAPVDLTRRLGLTRADRPAIAFSVENILDPTKFTGRSEVPLRYDEQYWRPHYDRDDSDSVKDHLQHSDIEADEVETDDQTSNLDDDILTQSDLDENGDPKSPTSSSSKKGKGSSSRDSKGGTKPRRARTAFTYEQLVSLENKFKTTRYLSVCERLNLALSLSLTETQVKIWFQNRRTKWKKQNPGMDVNSPTVPPPSAGGFPSGPYPGGLLYSHGVPYPFTGPGPYAPYFHHLAANHHHSHGSLGHSHT</sequence>
<keyword evidence="10" id="KW-1185">Reference proteome</keyword>
<feature type="region of interest" description="Disordered" evidence="7">
    <location>
        <begin position="109"/>
        <end position="128"/>
    </location>
</feature>
<dbReference type="Pfam" id="PF00046">
    <property type="entry name" value="Homeodomain"/>
    <property type="match status" value="1"/>
</dbReference>
<organism evidence="9 10">
    <name type="scientific">Chrysodeixis includens</name>
    <name type="common">Soybean looper</name>
    <name type="synonym">Pseudoplusia includens</name>
    <dbReference type="NCBI Taxonomy" id="689277"/>
    <lineage>
        <taxon>Eukaryota</taxon>
        <taxon>Metazoa</taxon>
        <taxon>Ecdysozoa</taxon>
        <taxon>Arthropoda</taxon>
        <taxon>Hexapoda</taxon>
        <taxon>Insecta</taxon>
        <taxon>Pterygota</taxon>
        <taxon>Neoptera</taxon>
        <taxon>Endopterygota</taxon>
        <taxon>Lepidoptera</taxon>
        <taxon>Glossata</taxon>
        <taxon>Ditrysia</taxon>
        <taxon>Noctuoidea</taxon>
        <taxon>Noctuidae</taxon>
        <taxon>Plusiinae</taxon>
        <taxon>Chrysodeixis</taxon>
    </lineage>
</organism>
<feature type="compositionally biased region" description="Acidic residues" evidence="7">
    <location>
        <begin position="208"/>
        <end position="234"/>
    </location>
</feature>
<dbReference type="SUPFAM" id="SSF46689">
    <property type="entry name" value="Homeodomain-like"/>
    <property type="match status" value="1"/>
</dbReference>
<dbReference type="FunFam" id="1.10.10.60:FF:000836">
    <property type="match status" value="1"/>
</dbReference>
<feature type="region of interest" description="Disordered" evidence="7">
    <location>
        <begin position="207"/>
        <end position="265"/>
    </location>
</feature>
<dbReference type="AlphaFoldDB" id="A0A9P0BYW3"/>
<feature type="domain" description="Homeobox" evidence="8">
    <location>
        <begin position="260"/>
        <end position="320"/>
    </location>
</feature>
<dbReference type="GO" id="GO:0000981">
    <property type="term" value="F:DNA-binding transcription factor activity, RNA polymerase II-specific"/>
    <property type="evidence" value="ECO:0007669"/>
    <property type="project" value="InterPro"/>
</dbReference>
<dbReference type="GO" id="GO:0000978">
    <property type="term" value="F:RNA polymerase II cis-regulatory region sequence-specific DNA binding"/>
    <property type="evidence" value="ECO:0007669"/>
    <property type="project" value="TreeGrafter"/>
</dbReference>
<evidence type="ECO:0000256" key="2">
    <source>
        <dbReference type="ARBA" id="ARBA00023125"/>
    </source>
</evidence>
<dbReference type="InterPro" id="IPR017970">
    <property type="entry name" value="Homeobox_CS"/>
</dbReference>
<dbReference type="PRINTS" id="PR00024">
    <property type="entry name" value="HOMEOBOX"/>
</dbReference>
<dbReference type="CDD" id="cd00086">
    <property type="entry name" value="homeodomain"/>
    <property type="match status" value="1"/>
</dbReference>
<dbReference type="Proteomes" id="UP001154114">
    <property type="component" value="Chromosome 24"/>
</dbReference>
<keyword evidence="4 5" id="KW-0539">Nucleus</keyword>
<name>A0A9P0BYW3_CHRIL</name>
<dbReference type="InterPro" id="IPR050394">
    <property type="entry name" value="Homeobox_NK-like"/>
</dbReference>
<dbReference type="GO" id="GO:0005634">
    <property type="term" value="C:nucleus"/>
    <property type="evidence" value="ECO:0007669"/>
    <property type="project" value="UniProtKB-SubCell"/>
</dbReference>
<feature type="region of interest" description="Disordered" evidence="7">
    <location>
        <begin position="1"/>
        <end position="29"/>
    </location>
</feature>
<dbReference type="OrthoDB" id="6159439at2759"/>
<evidence type="ECO:0000259" key="8">
    <source>
        <dbReference type="PROSITE" id="PS50071"/>
    </source>
</evidence>
<protein>
    <recommendedName>
        <fullName evidence="8">Homeobox domain-containing protein</fullName>
    </recommendedName>
</protein>
<dbReference type="InterPro" id="IPR009057">
    <property type="entry name" value="Homeodomain-like_sf"/>
</dbReference>
<dbReference type="Gene3D" id="1.10.10.60">
    <property type="entry name" value="Homeodomain-like"/>
    <property type="match status" value="1"/>
</dbReference>
<dbReference type="PROSITE" id="PS50071">
    <property type="entry name" value="HOMEOBOX_2"/>
    <property type="match status" value="1"/>
</dbReference>
<dbReference type="PROSITE" id="PS00027">
    <property type="entry name" value="HOMEOBOX_1"/>
    <property type="match status" value="1"/>
</dbReference>
<comment type="subcellular location">
    <subcellularLocation>
        <location evidence="1 5 6">Nucleus</location>
    </subcellularLocation>
</comment>
<keyword evidence="3 5" id="KW-0371">Homeobox</keyword>
<evidence type="ECO:0000313" key="10">
    <source>
        <dbReference type="Proteomes" id="UP001154114"/>
    </source>
</evidence>
<evidence type="ECO:0000256" key="1">
    <source>
        <dbReference type="ARBA" id="ARBA00004123"/>
    </source>
</evidence>
<evidence type="ECO:0000256" key="7">
    <source>
        <dbReference type="SAM" id="MobiDB-lite"/>
    </source>
</evidence>
<evidence type="ECO:0000313" key="9">
    <source>
        <dbReference type="EMBL" id="CAH0597676.1"/>
    </source>
</evidence>
<evidence type="ECO:0000256" key="5">
    <source>
        <dbReference type="PROSITE-ProRule" id="PRU00108"/>
    </source>
</evidence>
<accession>A0A9P0BYW3</accession>
<feature type="compositionally biased region" description="Acidic residues" evidence="7">
    <location>
        <begin position="18"/>
        <end position="29"/>
    </location>
</feature>
<dbReference type="PANTHER" id="PTHR24340">
    <property type="entry name" value="HOMEOBOX PROTEIN NKX"/>
    <property type="match status" value="1"/>
</dbReference>
<feature type="compositionally biased region" description="Acidic residues" evidence="7">
    <location>
        <begin position="118"/>
        <end position="128"/>
    </location>
</feature>
<feature type="DNA-binding region" description="Homeobox" evidence="5">
    <location>
        <begin position="262"/>
        <end position="321"/>
    </location>
</feature>
<dbReference type="PANTHER" id="PTHR24340:SF37">
    <property type="entry name" value="HOMEOBOX PROTEIN SLOU"/>
    <property type="match status" value="1"/>
</dbReference>
<keyword evidence="2 5" id="KW-0238">DNA-binding</keyword>
<evidence type="ECO:0000256" key="4">
    <source>
        <dbReference type="ARBA" id="ARBA00023242"/>
    </source>
</evidence>
<gene>
    <name evidence="9" type="ORF">CINC_LOCUS7770</name>
</gene>
<dbReference type="EMBL" id="LR824027">
    <property type="protein sequence ID" value="CAH0597676.1"/>
    <property type="molecule type" value="Genomic_DNA"/>
</dbReference>
<dbReference type="GO" id="GO:0030154">
    <property type="term" value="P:cell differentiation"/>
    <property type="evidence" value="ECO:0007669"/>
    <property type="project" value="TreeGrafter"/>
</dbReference>
<dbReference type="InterPro" id="IPR020479">
    <property type="entry name" value="HD_metazoa"/>
</dbReference>